<evidence type="ECO:0000313" key="2">
    <source>
        <dbReference type="Proteomes" id="UP000276133"/>
    </source>
</evidence>
<name>A0A3M7SIU7_BRAPC</name>
<sequence length="114" mass="13557">MNHMIIEVRSSYHKLKKCGSILDNFRSLIQLRKRFNSIKFLIKRQSNHIQIPILKKIPKIENLKTQFCTSGHELILSSEAWKYKTVRNLRPKARSKRFCHKEIVNILSDSRKPN</sequence>
<dbReference type="Proteomes" id="UP000276133">
    <property type="component" value="Unassembled WGS sequence"/>
</dbReference>
<gene>
    <name evidence="1" type="ORF">BpHYR1_010499</name>
</gene>
<comment type="caution">
    <text evidence="1">The sequence shown here is derived from an EMBL/GenBank/DDBJ whole genome shotgun (WGS) entry which is preliminary data.</text>
</comment>
<dbReference type="AlphaFoldDB" id="A0A3M7SIU7"/>
<proteinExistence type="predicted"/>
<organism evidence="1 2">
    <name type="scientific">Brachionus plicatilis</name>
    <name type="common">Marine rotifer</name>
    <name type="synonym">Brachionus muelleri</name>
    <dbReference type="NCBI Taxonomy" id="10195"/>
    <lineage>
        <taxon>Eukaryota</taxon>
        <taxon>Metazoa</taxon>
        <taxon>Spiralia</taxon>
        <taxon>Gnathifera</taxon>
        <taxon>Rotifera</taxon>
        <taxon>Eurotatoria</taxon>
        <taxon>Monogononta</taxon>
        <taxon>Pseudotrocha</taxon>
        <taxon>Ploima</taxon>
        <taxon>Brachionidae</taxon>
        <taxon>Brachionus</taxon>
    </lineage>
</organism>
<evidence type="ECO:0000313" key="1">
    <source>
        <dbReference type="EMBL" id="RNA35458.1"/>
    </source>
</evidence>
<accession>A0A3M7SIU7</accession>
<protein>
    <submittedName>
        <fullName evidence="1">Uncharacterized protein</fullName>
    </submittedName>
</protein>
<reference evidence="1 2" key="1">
    <citation type="journal article" date="2018" name="Sci. Rep.">
        <title>Genomic signatures of local adaptation to the degree of environmental predictability in rotifers.</title>
        <authorList>
            <person name="Franch-Gras L."/>
            <person name="Hahn C."/>
            <person name="Garcia-Roger E.M."/>
            <person name="Carmona M.J."/>
            <person name="Serra M."/>
            <person name="Gomez A."/>
        </authorList>
    </citation>
    <scope>NUCLEOTIDE SEQUENCE [LARGE SCALE GENOMIC DNA]</scope>
    <source>
        <strain evidence="1">HYR1</strain>
    </source>
</reference>
<keyword evidence="2" id="KW-1185">Reference proteome</keyword>
<dbReference type="EMBL" id="REGN01001323">
    <property type="protein sequence ID" value="RNA35458.1"/>
    <property type="molecule type" value="Genomic_DNA"/>
</dbReference>